<accession>A0A8C6PRH6</accession>
<organism evidence="1 2">
    <name type="scientific">Nothobranchius furzeri</name>
    <name type="common">Turquoise killifish</name>
    <dbReference type="NCBI Taxonomy" id="105023"/>
    <lineage>
        <taxon>Eukaryota</taxon>
        <taxon>Metazoa</taxon>
        <taxon>Chordata</taxon>
        <taxon>Craniata</taxon>
        <taxon>Vertebrata</taxon>
        <taxon>Euteleostomi</taxon>
        <taxon>Actinopterygii</taxon>
        <taxon>Neopterygii</taxon>
        <taxon>Teleostei</taxon>
        <taxon>Neoteleostei</taxon>
        <taxon>Acanthomorphata</taxon>
        <taxon>Ovalentaria</taxon>
        <taxon>Atherinomorphae</taxon>
        <taxon>Cyprinodontiformes</taxon>
        <taxon>Nothobranchiidae</taxon>
        <taxon>Nothobranchius</taxon>
    </lineage>
</organism>
<proteinExistence type="predicted"/>
<keyword evidence="2" id="KW-1185">Reference proteome</keyword>
<reference evidence="1" key="3">
    <citation type="submission" date="2025-09" db="UniProtKB">
        <authorList>
            <consortium name="Ensembl"/>
        </authorList>
    </citation>
    <scope>IDENTIFICATION</scope>
</reference>
<reference evidence="1" key="1">
    <citation type="submission" date="2014-08" db="EMBL/GenBank/DDBJ databases">
        <authorList>
            <person name="Senf B."/>
            <person name="Petzold A."/>
            <person name="Downie B.R."/>
            <person name="Koch P."/>
            <person name="Platzer M."/>
        </authorList>
    </citation>
    <scope>NUCLEOTIDE SEQUENCE [LARGE SCALE GENOMIC DNA]</scope>
    <source>
        <strain evidence="1">GRZ</strain>
    </source>
</reference>
<evidence type="ECO:0000313" key="2">
    <source>
        <dbReference type="Proteomes" id="UP000694548"/>
    </source>
</evidence>
<dbReference type="Proteomes" id="UP000694548">
    <property type="component" value="Chromosome sgr05"/>
</dbReference>
<dbReference type="Ensembl" id="ENSNFUT00015049880.1">
    <property type="protein sequence ID" value="ENSNFUP00015047797.1"/>
    <property type="gene ID" value="ENSNFUG00015022566.1"/>
</dbReference>
<name>A0A8C6PRH6_NOTFU</name>
<dbReference type="AlphaFoldDB" id="A0A8C6PRH6"/>
<protein>
    <submittedName>
        <fullName evidence="1">Uncharacterized protein</fullName>
    </submittedName>
</protein>
<evidence type="ECO:0000313" key="1">
    <source>
        <dbReference type="Ensembl" id="ENSNFUP00015047797.1"/>
    </source>
</evidence>
<reference evidence="1" key="2">
    <citation type="submission" date="2025-08" db="UniProtKB">
        <authorList>
            <consortium name="Ensembl"/>
        </authorList>
    </citation>
    <scope>IDENTIFICATION</scope>
</reference>
<sequence length="97" mass="10580">LMVAVFNLSCLTPNANHSRCTEDFQSLQQNPLAVAQAAVSSLVTNLVRDLQSRSYNNNFSHSLDPRPALSARGFLDLRTCTTCPVSLLSVQTLFNPA</sequence>